<comment type="caution">
    <text evidence="4">The sequence shown here is derived from an EMBL/GenBank/DDBJ whole genome shotgun (WGS) entry which is preliminary data.</text>
</comment>
<organism evidence="4">
    <name type="scientific">Tanacetum cinerariifolium</name>
    <name type="common">Dalmatian daisy</name>
    <name type="synonym">Chrysanthemum cinerariifolium</name>
    <dbReference type="NCBI Taxonomy" id="118510"/>
    <lineage>
        <taxon>Eukaryota</taxon>
        <taxon>Viridiplantae</taxon>
        <taxon>Streptophyta</taxon>
        <taxon>Embryophyta</taxon>
        <taxon>Tracheophyta</taxon>
        <taxon>Spermatophyta</taxon>
        <taxon>Magnoliopsida</taxon>
        <taxon>eudicotyledons</taxon>
        <taxon>Gunneridae</taxon>
        <taxon>Pentapetalae</taxon>
        <taxon>asterids</taxon>
        <taxon>campanulids</taxon>
        <taxon>Asterales</taxon>
        <taxon>Asteraceae</taxon>
        <taxon>Asteroideae</taxon>
        <taxon>Anthemideae</taxon>
        <taxon>Anthemidinae</taxon>
        <taxon>Tanacetum</taxon>
    </lineage>
</organism>
<protein>
    <recommendedName>
        <fullName evidence="5">MULE transposase domain-containing protein</fullName>
    </recommendedName>
</protein>
<dbReference type="InterPro" id="IPR001207">
    <property type="entry name" value="Transposase_mutator"/>
</dbReference>
<gene>
    <name evidence="4" type="ORF">Tci_660457</name>
</gene>
<name>A0A699KG42_TANCI</name>
<accession>A0A699KG42</accession>
<dbReference type="EMBL" id="BKCJ010507181">
    <property type="protein sequence ID" value="GFA88485.1"/>
    <property type="molecule type" value="Genomic_DNA"/>
</dbReference>
<dbReference type="PANTHER" id="PTHR31973:SF189">
    <property type="entry name" value="TRANSPOSASE, MUDR, PLANT, MULE TRANSPOSASE DOMAIN PROTEIN-RELATED"/>
    <property type="match status" value="1"/>
</dbReference>
<keyword evidence="3" id="KW-0233">DNA recombination</keyword>
<evidence type="ECO:0000256" key="3">
    <source>
        <dbReference type="ARBA" id="ARBA00023172"/>
    </source>
</evidence>
<evidence type="ECO:0008006" key="5">
    <source>
        <dbReference type="Google" id="ProtNLM"/>
    </source>
</evidence>
<evidence type="ECO:0000313" key="4">
    <source>
        <dbReference type="EMBL" id="GFA88485.1"/>
    </source>
</evidence>
<sequence>ARELKSTQDIADMLKVGYDNGNEIDMYVEHFGYDIMELAEEIIEDPFMPLRKMRADIRQKFMIDYRQALLDSNPGSTCRLDVDESVNGSATFKMIYIYFKRVNDGWLPGCRKVIDNCGWFLHLLHDDLSLNDGNEIAIISDSHKGLIDAVNDWLPEAEHRKCTRHIYANFKKKYNGLQY</sequence>
<evidence type="ECO:0000256" key="2">
    <source>
        <dbReference type="ARBA" id="ARBA00023125"/>
    </source>
</evidence>
<dbReference type="PANTHER" id="PTHR31973">
    <property type="entry name" value="POLYPROTEIN, PUTATIVE-RELATED"/>
    <property type="match status" value="1"/>
</dbReference>
<evidence type="ECO:0000256" key="1">
    <source>
        <dbReference type="ARBA" id="ARBA00022578"/>
    </source>
</evidence>
<keyword evidence="2" id="KW-0238">DNA-binding</keyword>
<dbReference type="Pfam" id="PF00872">
    <property type="entry name" value="Transposase_mut"/>
    <property type="match status" value="1"/>
</dbReference>
<dbReference type="AlphaFoldDB" id="A0A699KG42"/>
<proteinExistence type="predicted"/>
<feature type="non-terminal residue" evidence="4">
    <location>
        <position position="1"/>
    </location>
</feature>
<dbReference type="GO" id="GO:0003677">
    <property type="term" value="F:DNA binding"/>
    <property type="evidence" value="ECO:0007669"/>
    <property type="project" value="UniProtKB-KW"/>
</dbReference>
<keyword evidence="1" id="KW-0815">Transposition</keyword>
<dbReference type="GO" id="GO:0004803">
    <property type="term" value="F:transposase activity"/>
    <property type="evidence" value="ECO:0007669"/>
    <property type="project" value="InterPro"/>
</dbReference>
<reference evidence="4" key="1">
    <citation type="journal article" date="2019" name="Sci. Rep.">
        <title>Draft genome of Tanacetum cinerariifolium, the natural source of mosquito coil.</title>
        <authorList>
            <person name="Yamashiro T."/>
            <person name="Shiraishi A."/>
            <person name="Satake H."/>
            <person name="Nakayama K."/>
        </authorList>
    </citation>
    <scope>NUCLEOTIDE SEQUENCE</scope>
</reference>
<dbReference type="GO" id="GO:0006313">
    <property type="term" value="P:DNA transposition"/>
    <property type="evidence" value="ECO:0007669"/>
    <property type="project" value="InterPro"/>
</dbReference>